<dbReference type="InterPro" id="IPR001647">
    <property type="entry name" value="HTH_TetR"/>
</dbReference>
<gene>
    <name evidence="4" type="ORF">OMP38_32680</name>
</gene>
<evidence type="ECO:0000259" key="3">
    <source>
        <dbReference type="PROSITE" id="PS50977"/>
    </source>
</evidence>
<dbReference type="Gene3D" id="1.10.357.10">
    <property type="entry name" value="Tetracycline Repressor, domain 2"/>
    <property type="match status" value="1"/>
</dbReference>
<dbReference type="Proteomes" id="UP001153387">
    <property type="component" value="Unassembled WGS sequence"/>
</dbReference>
<accession>A0A9X4KMM5</accession>
<keyword evidence="5" id="KW-1185">Reference proteome</keyword>
<dbReference type="EMBL" id="JAPDHZ010000008">
    <property type="protein sequence ID" value="MDG0795057.1"/>
    <property type="molecule type" value="Genomic_DNA"/>
</dbReference>
<keyword evidence="1 2" id="KW-0238">DNA-binding</keyword>
<feature type="DNA-binding region" description="H-T-H motif" evidence="2">
    <location>
        <begin position="29"/>
        <end position="48"/>
    </location>
</feature>
<name>A0A9X4KMM5_9BACL</name>
<evidence type="ECO:0000313" key="5">
    <source>
        <dbReference type="Proteomes" id="UP001153387"/>
    </source>
</evidence>
<dbReference type="SUPFAM" id="SSF46689">
    <property type="entry name" value="Homeodomain-like"/>
    <property type="match status" value="1"/>
</dbReference>
<evidence type="ECO:0000256" key="1">
    <source>
        <dbReference type="ARBA" id="ARBA00023125"/>
    </source>
</evidence>
<proteinExistence type="predicted"/>
<dbReference type="PANTHER" id="PTHR43479">
    <property type="entry name" value="ACREF/ENVCD OPERON REPRESSOR-RELATED"/>
    <property type="match status" value="1"/>
</dbReference>
<dbReference type="Pfam" id="PF16295">
    <property type="entry name" value="TetR_C_10"/>
    <property type="match status" value="1"/>
</dbReference>
<dbReference type="AlphaFoldDB" id="A0A9X4KMM5"/>
<protein>
    <submittedName>
        <fullName evidence="4">TetR/AcrR family transcriptional regulator</fullName>
    </submittedName>
</protein>
<comment type="caution">
    <text evidence="4">The sequence shown here is derived from an EMBL/GenBank/DDBJ whole genome shotgun (WGS) entry which is preliminary data.</text>
</comment>
<dbReference type="InterPro" id="IPR050624">
    <property type="entry name" value="HTH-type_Tx_Regulator"/>
</dbReference>
<reference evidence="4 5" key="1">
    <citation type="submission" date="2022-10" db="EMBL/GenBank/DDBJ databases">
        <title>Comparative genomic analysis of Cohnella hashimotonis sp. nov., isolated from the International Space Station.</title>
        <authorList>
            <person name="Simpson A."/>
            <person name="Venkateswaran K."/>
        </authorList>
    </citation>
    <scope>NUCLEOTIDE SEQUENCE [LARGE SCALE GENOMIC DNA]</scope>
    <source>
        <strain evidence="4 5">DSM 18997</strain>
    </source>
</reference>
<organism evidence="4 5">
    <name type="scientific">Cohnella ginsengisoli</name>
    <dbReference type="NCBI Taxonomy" id="425004"/>
    <lineage>
        <taxon>Bacteria</taxon>
        <taxon>Bacillati</taxon>
        <taxon>Bacillota</taxon>
        <taxon>Bacilli</taxon>
        <taxon>Bacillales</taxon>
        <taxon>Paenibacillaceae</taxon>
        <taxon>Cohnella</taxon>
    </lineage>
</organism>
<dbReference type="InterPro" id="IPR032551">
    <property type="entry name" value="BscR_C"/>
</dbReference>
<evidence type="ECO:0000313" key="4">
    <source>
        <dbReference type="EMBL" id="MDG0795057.1"/>
    </source>
</evidence>
<evidence type="ECO:0000256" key="2">
    <source>
        <dbReference type="PROSITE-ProRule" id="PRU00335"/>
    </source>
</evidence>
<dbReference type="RefSeq" id="WP_277568759.1">
    <property type="nucleotide sequence ID" value="NZ_JAPDHZ010000008.1"/>
</dbReference>
<dbReference type="Pfam" id="PF00440">
    <property type="entry name" value="TetR_N"/>
    <property type="match status" value="1"/>
</dbReference>
<sequence length="199" mass="22757">MFETYNKVQRAVLETTLNIIIRKELQATSMSLIAKESRVSTGNIYHYFQSKEDIVNELYKAIVTFNGEYVRAGLSQGGTIREKFELGWQRVVDLGKQYPQGFQFIEQYSFSPYIYDEVKKAVYVGGWCGPMNQLYEEAIQQKLFIALDPGMMVQMHYGSFVYILKAHLQGVLELTSDHVNEVIRSCWKGVQLADAPVSG</sequence>
<dbReference type="InterPro" id="IPR009057">
    <property type="entry name" value="Homeodomain-like_sf"/>
</dbReference>
<dbReference type="PANTHER" id="PTHR43479:SF11">
    <property type="entry name" value="ACREF_ENVCD OPERON REPRESSOR-RELATED"/>
    <property type="match status" value="1"/>
</dbReference>
<dbReference type="PROSITE" id="PS50977">
    <property type="entry name" value="HTH_TETR_2"/>
    <property type="match status" value="1"/>
</dbReference>
<feature type="domain" description="HTH tetR-type" evidence="3">
    <location>
        <begin position="6"/>
        <end position="66"/>
    </location>
</feature>
<dbReference type="GO" id="GO:0003677">
    <property type="term" value="F:DNA binding"/>
    <property type="evidence" value="ECO:0007669"/>
    <property type="project" value="UniProtKB-UniRule"/>
</dbReference>